<dbReference type="Proteomes" id="UP001153365">
    <property type="component" value="Unassembled WGS sequence"/>
</dbReference>
<proteinExistence type="predicted"/>
<protein>
    <submittedName>
        <fullName evidence="3">Expressed protein</fullName>
    </submittedName>
</protein>
<keyword evidence="2" id="KW-1133">Transmembrane helix</keyword>
<evidence type="ECO:0000313" key="3">
    <source>
        <dbReference type="EMBL" id="CAH7671120.1"/>
    </source>
</evidence>
<feature type="region of interest" description="Disordered" evidence="1">
    <location>
        <begin position="308"/>
        <end position="389"/>
    </location>
</feature>
<feature type="region of interest" description="Disordered" evidence="1">
    <location>
        <begin position="107"/>
        <end position="128"/>
    </location>
</feature>
<feature type="compositionally biased region" description="Low complexity" evidence="1">
    <location>
        <begin position="40"/>
        <end position="59"/>
    </location>
</feature>
<feature type="compositionally biased region" description="Polar residues" evidence="1">
    <location>
        <begin position="331"/>
        <end position="341"/>
    </location>
</feature>
<sequence length="389" mass="41118">METFPFSANPLQSPTASPTLPSAANSVPPSPVPGGIESNSTTPFIPASSPSPTASPVISLNPPPKSNVTNPNFSSSLTATLSTPSPITPDRNIPVVSTLTSTVSFQAHHPAPTSNHNTTSLPPHTEDHGGLSSGAITAIAVIAGIIGFVLLFWVGVQILQSKRRKREEAEMQEIDFDPSGNGSAIGDSTFPRTTVTHRQDSFNTVQDSTSYLNHKGGGRDLHDGQFDEGPRMYDESEYIDTGGYSVAGYPGYGTGVQRQYSTGSSANNFYVDSRQQAVAHGYSAYPAQYPASSAAHYDTSAVSPQHYYGQQASGYNSNSGREYNRQPRGDYSQSILYQSPVSGGDSRTAVSSSSERGGGYGNMIARATTPPQPSEVNSHFSANPDNATK</sequence>
<keyword evidence="4" id="KW-1185">Reference proteome</keyword>
<dbReference type="EMBL" id="CALTRL010001137">
    <property type="protein sequence ID" value="CAH7671120.1"/>
    <property type="molecule type" value="Genomic_DNA"/>
</dbReference>
<feature type="compositionally biased region" description="Polar residues" evidence="1">
    <location>
        <begin position="9"/>
        <end position="20"/>
    </location>
</feature>
<keyword evidence="2" id="KW-0472">Membrane</keyword>
<feature type="region of interest" description="Disordered" evidence="1">
    <location>
        <begin position="1"/>
        <end position="89"/>
    </location>
</feature>
<feature type="region of interest" description="Disordered" evidence="1">
    <location>
        <begin position="170"/>
        <end position="191"/>
    </location>
</feature>
<evidence type="ECO:0000256" key="1">
    <source>
        <dbReference type="SAM" id="MobiDB-lite"/>
    </source>
</evidence>
<feature type="compositionally biased region" description="Polar residues" evidence="1">
    <location>
        <begin position="374"/>
        <end position="389"/>
    </location>
</feature>
<name>A0AAV0ARR6_PHAPC</name>
<comment type="caution">
    <text evidence="3">The sequence shown here is derived from an EMBL/GenBank/DDBJ whole genome shotgun (WGS) entry which is preliminary data.</text>
</comment>
<dbReference type="AlphaFoldDB" id="A0AAV0ARR6"/>
<keyword evidence="2" id="KW-0812">Transmembrane</keyword>
<feature type="compositionally biased region" description="Low complexity" evidence="1">
    <location>
        <begin position="74"/>
        <end position="89"/>
    </location>
</feature>
<feature type="compositionally biased region" description="Polar residues" evidence="1">
    <location>
        <begin position="112"/>
        <end position="122"/>
    </location>
</feature>
<feature type="compositionally biased region" description="Polar residues" evidence="1">
    <location>
        <begin position="308"/>
        <end position="321"/>
    </location>
</feature>
<gene>
    <name evidence="3" type="ORF">PPACK8108_LOCUS5882</name>
</gene>
<accession>A0AAV0ARR6</accession>
<organism evidence="3 4">
    <name type="scientific">Phakopsora pachyrhizi</name>
    <name type="common">Asian soybean rust disease fungus</name>
    <dbReference type="NCBI Taxonomy" id="170000"/>
    <lineage>
        <taxon>Eukaryota</taxon>
        <taxon>Fungi</taxon>
        <taxon>Dikarya</taxon>
        <taxon>Basidiomycota</taxon>
        <taxon>Pucciniomycotina</taxon>
        <taxon>Pucciniomycetes</taxon>
        <taxon>Pucciniales</taxon>
        <taxon>Phakopsoraceae</taxon>
        <taxon>Phakopsora</taxon>
    </lineage>
</organism>
<reference evidence="3" key="1">
    <citation type="submission" date="2022-06" db="EMBL/GenBank/DDBJ databases">
        <authorList>
            <consortium name="SYNGENTA / RWTH Aachen University"/>
        </authorList>
    </citation>
    <scope>NUCLEOTIDE SEQUENCE</scope>
</reference>
<evidence type="ECO:0000256" key="2">
    <source>
        <dbReference type="SAM" id="Phobius"/>
    </source>
</evidence>
<feature type="transmembrane region" description="Helical" evidence="2">
    <location>
        <begin position="135"/>
        <end position="156"/>
    </location>
</feature>
<evidence type="ECO:0000313" key="4">
    <source>
        <dbReference type="Proteomes" id="UP001153365"/>
    </source>
</evidence>